<dbReference type="InterPro" id="IPR029000">
    <property type="entry name" value="Cyclophilin-like_dom_sf"/>
</dbReference>
<dbReference type="Pfam" id="PF18050">
    <property type="entry name" value="Cyclophil_like2"/>
    <property type="match status" value="1"/>
</dbReference>
<evidence type="ECO:0000256" key="1">
    <source>
        <dbReference type="SAM" id="SignalP"/>
    </source>
</evidence>
<sequence>MFMRPIYLLPLMLVSFSLFARSGCKEENNKSAKLMEESTKLKITVGSSIFAATLYNNASATAFKAQLPMTIEMSELNDNEKFFALPENLPTNASNPGTIQAGDIMLYGNSTLVLFYKSFPTSYNYTRLGKIANPSGLAAALGSGGVTVTFEID</sequence>
<gene>
    <name evidence="3" type="ORF">A3841_19480</name>
</gene>
<dbReference type="STRING" id="1797110.A3841_19480"/>
<feature type="domain" description="Cyclophilin-like" evidence="2">
    <location>
        <begin position="43"/>
        <end position="151"/>
    </location>
</feature>
<name>A0A1Q5PEA6_9BACT</name>
<dbReference type="EMBL" id="LVWA01000005">
    <property type="protein sequence ID" value="OKL40482.1"/>
    <property type="molecule type" value="Genomic_DNA"/>
</dbReference>
<comment type="caution">
    <text evidence="3">The sequence shown here is derived from an EMBL/GenBank/DDBJ whole genome shotgun (WGS) entry which is preliminary data.</text>
</comment>
<dbReference type="Proteomes" id="UP000186551">
    <property type="component" value="Unassembled WGS sequence"/>
</dbReference>
<dbReference type="Gene3D" id="2.40.100.20">
    <property type="match status" value="1"/>
</dbReference>
<dbReference type="SUPFAM" id="SSF50891">
    <property type="entry name" value="Cyclophilin-like"/>
    <property type="match status" value="1"/>
</dbReference>
<dbReference type="AlphaFoldDB" id="A0A1Q5PEA6"/>
<reference evidence="3 4" key="1">
    <citation type="submission" date="2016-03" db="EMBL/GenBank/DDBJ databases">
        <title>Genome sequence of Pontibacter sp. nov., of the family cytophagaceae, isolated from marine sediment of the Yellow Sea, China.</title>
        <authorList>
            <person name="Zhang G."/>
            <person name="Zhang R."/>
        </authorList>
    </citation>
    <scope>NUCLEOTIDE SEQUENCE [LARGE SCALE GENOMIC DNA]</scope>
    <source>
        <strain evidence="3 4">S10-8</strain>
    </source>
</reference>
<evidence type="ECO:0000259" key="2">
    <source>
        <dbReference type="Pfam" id="PF18050"/>
    </source>
</evidence>
<proteinExistence type="predicted"/>
<dbReference type="InterPro" id="IPR041183">
    <property type="entry name" value="Cyclophilin-like"/>
</dbReference>
<protein>
    <recommendedName>
        <fullName evidence="2">Cyclophilin-like domain-containing protein</fullName>
    </recommendedName>
</protein>
<organism evidence="3 4">
    <name type="scientific">Pontibacter flavimaris</name>
    <dbReference type="NCBI Taxonomy" id="1797110"/>
    <lineage>
        <taxon>Bacteria</taxon>
        <taxon>Pseudomonadati</taxon>
        <taxon>Bacteroidota</taxon>
        <taxon>Cytophagia</taxon>
        <taxon>Cytophagales</taxon>
        <taxon>Hymenobacteraceae</taxon>
        <taxon>Pontibacter</taxon>
    </lineage>
</organism>
<evidence type="ECO:0000313" key="4">
    <source>
        <dbReference type="Proteomes" id="UP000186551"/>
    </source>
</evidence>
<keyword evidence="1" id="KW-0732">Signal</keyword>
<accession>A0A1Q5PEA6</accession>
<evidence type="ECO:0000313" key="3">
    <source>
        <dbReference type="EMBL" id="OKL40482.1"/>
    </source>
</evidence>
<keyword evidence="4" id="KW-1185">Reference proteome</keyword>
<feature type="signal peptide" evidence="1">
    <location>
        <begin position="1"/>
        <end position="20"/>
    </location>
</feature>
<feature type="chain" id="PRO_5013157720" description="Cyclophilin-like domain-containing protein" evidence="1">
    <location>
        <begin position="21"/>
        <end position="153"/>
    </location>
</feature>